<feature type="zinc finger region" description="C3H1-type" evidence="1">
    <location>
        <begin position="317"/>
        <end position="344"/>
    </location>
</feature>
<feature type="compositionally biased region" description="Low complexity" evidence="2">
    <location>
        <begin position="297"/>
        <end position="306"/>
    </location>
</feature>
<reference evidence="4 5" key="1">
    <citation type="journal article" date="2014" name="PLoS Genet.">
        <title>Analysis of the Phlebiopsis gigantea genome, transcriptome and secretome provides insight into its pioneer colonization strategies of wood.</title>
        <authorList>
            <person name="Hori C."/>
            <person name="Ishida T."/>
            <person name="Igarashi K."/>
            <person name="Samejima M."/>
            <person name="Suzuki H."/>
            <person name="Master E."/>
            <person name="Ferreira P."/>
            <person name="Ruiz-Duenas F.J."/>
            <person name="Held B."/>
            <person name="Canessa P."/>
            <person name="Larrondo L.F."/>
            <person name="Schmoll M."/>
            <person name="Druzhinina I.S."/>
            <person name="Kubicek C.P."/>
            <person name="Gaskell J.A."/>
            <person name="Kersten P."/>
            <person name="St John F."/>
            <person name="Glasner J."/>
            <person name="Sabat G."/>
            <person name="Splinter BonDurant S."/>
            <person name="Syed K."/>
            <person name="Yadav J."/>
            <person name="Mgbeahuruike A.C."/>
            <person name="Kovalchuk A."/>
            <person name="Asiegbu F.O."/>
            <person name="Lackner G."/>
            <person name="Hoffmeister D."/>
            <person name="Rencoret J."/>
            <person name="Gutierrez A."/>
            <person name="Sun H."/>
            <person name="Lindquist E."/>
            <person name="Barry K."/>
            <person name="Riley R."/>
            <person name="Grigoriev I.V."/>
            <person name="Henrissat B."/>
            <person name="Kues U."/>
            <person name="Berka R.M."/>
            <person name="Martinez A.T."/>
            <person name="Covert S.F."/>
            <person name="Blanchette R.A."/>
            <person name="Cullen D."/>
        </authorList>
    </citation>
    <scope>NUCLEOTIDE SEQUENCE [LARGE SCALE GENOMIC DNA]</scope>
    <source>
        <strain evidence="4 5">11061_1 CR5-6</strain>
    </source>
</reference>
<dbReference type="STRING" id="745531.A0A0C3NZR9"/>
<name>A0A0C3NZR9_PHLG1</name>
<keyword evidence="1" id="KW-0479">Metal-binding</keyword>
<evidence type="ECO:0000256" key="1">
    <source>
        <dbReference type="PROSITE-ProRule" id="PRU00723"/>
    </source>
</evidence>
<evidence type="ECO:0000313" key="4">
    <source>
        <dbReference type="EMBL" id="KIP10964.1"/>
    </source>
</evidence>
<feature type="region of interest" description="Disordered" evidence="2">
    <location>
        <begin position="297"/>
        <end position="319"/>
    </location>
</feature>
<dbReference type="AlphaFoldDB" id="A0A0C3NZR9"/>
<proteinExistence type="predicted"/>
<feature type="domain" description="C3H1-type" evidence="3">
    <location>
        <begin position="317"/>
        <end position="344"/>
    </location>
</feature>
<feature type="compositionally biased region" description="Polar residues" evidence="2">
    <location>
        <begin position="7"/>
        <end position="21"/>
    </location>
</feature>
<keyword evidence="5" id="KW-1185">Reference proteome</keyword>
<dbReference type="PROSITE" id="PS50103">
    <property type="entry name" value="ZF_C3H1"/>
    <property type="match status" value="1"/>
</dbReference>
<dbReference type="OrthoDB" id="3261624at2759"/>
<evidence type="ECO:0000259" key="3">
    <source>
        <dbReference type="PROSITE" id="PS50103"/>
    </source>
</evidence>
<accession>A0A0C3NZR9</accession>
<dbReference type="InterPro" id="IPR000571">
    <property type="entry name" value="Znf_CCCH"/>
</dbReference>
<evidence type="ECO:0000256" key="2">
    <source>
        <dbReference type="SAM" id="MobiDB-lite"/>
    </source>
</evidence>
<evidence type="ECO:0000313" key="5">
    <source>
        <dbReference type="Proteomes" id="UP000053257"/>
    </source>
</evidence>
<sequence length="355" mass="39816">MAPLNPNAKTKNRPGSTTPKSSPAEKDQRRQACASYFGQIERARAAASPAPHDNTPEPDVGRTETLSGGAPQDATARQQGLISSRKRPRSPFDDAEGEELSSRQRINEALLPFREDCWQPILLAGLSDVERTLVLKENYLRDTAAIKRLILCHPRRPEIPDALWGDVIANRYIDLDKIFAALYSVDGDASERFRIGELDLVAHTPRSTRKISEHGDWTITWVIYQEAVTFLYPHRADELRDYYNFVTGLFRSLASGERSRAINYDRAVRSEVGRSNSKLLNESNNLSHMYTQHIHAAGASSSATSGQPHAPKRARNNRSAEACHRWNDGKCSRGTDCRYKHVCGKCSMHCVHLPR</sequence>
<dbReference type="GO" id="GO:0008270">
    <property type="term" value="F:zinc ion binding"/>
    <property type="evidence" value="ECO:0007669"/>
    <property type="project" value="UniProtKB-KW"/>
</dbReference>
<dbReference type="EMBL" id="KN840449">
    <property type="protein sequence ID" value="KIP10964.1"/>
    <property type="molecule type" value="Genomic_DNA"/>
</dbReference>
<dbReference type="Proteomes" id="UP000053257">
    <property type="component" value="Unassembled WGS sequence"/>
</dbReference>
<protein>
    <recommendedName>
        <fullName evidence="3">C3H1-type domain-containing protein</fullName>
    </recommendedName>
</protein>
<keyword evidence="1" id="KW-0863">Zinc-finger</keyword>
<dbReference type="HOGENOM" id="CLU_041692_1_0_1"/>
<gene>
    <name evidence="4" type="ORF">PHLGIDRAFT_21867</name>
</gene>
<organism evidence="4 5">
    <name type="scientific">Phlebiopsis gigantea (strain 11061_1 CR5-6)</name>
    <name type="common">White-rot fungus</name>
    <name type="synonym">Peniophora gigantea</name>
    <dbReference type="NCBI Taxonomy" id="745531"/>
    <lineage>
        <taxon>Eukaryota</taxon>
        <taxon>Fungi</taxon>
        <taxon>Dikarya</taxon>
        <taxon>Basidiomycota</taxon>
        <taxon>Agaricomycotina</taxon>
        <taxon>Agaricomycetes</taxon>
        <taxon>Polyporales</taxon>
        <taxon>Phanerochaetaceae</taxon>
        <taxon>Phlebiopsis</taxon>
    </lineage>
</organism>
<feature type="region of interest" description="Disordered" evidence="2">
    <location>
        <begin position="1"/>
        <end position="101"/>
    </location>
</feature>
<keyword evidence="1" id="KW-0862">Zinc</keyword>